<dbReference type="Pfam" id="PF08325">
    <property type="entry name" value="WLM"/>
    <property type="match status" value="1"/>
</dbReference>
<dbReference type="EMBL" id="VWRR01000001">
    <property type="protein sequence ID" value="KAF6005543.1"/>
    <property type="molecule type" value="Genomic_DNA"/>
</dbReference>
<dbReference type="PROSITE" id="PS51397">
    <property type="entry name" value="WLM"/>
    <property type="match status" value="1"/>
</dbReference>
<comment type="caution">
    <text evidence="3">The sequence shown here is derived from an EMBL/GenBank/DDBJ whole genome shotgun (WGS) entry which is preliminary data.</text>
</comment>
<gene>
    <name evidence="3" type="ORF">F1559_005147</name>
</gene>
<proteinExistence type="predicted"/>
<evidence type="ECO:0000313" key="4">
    <source>
        <dbReference type="Proteomes" id="UP000530660"/>
    </source>
</evidence>
<reference evidence="3 4" key="1">
    <citation type="journal article" date="2020" name="J. Phycol.">
        <title>Comparative genome analysis reveals Cyanidiococcus gen. nov., a new extremophilic red algal genus sister to Cyanidioschyzon (Cyanidioschyzonaceae, Rhodophyta).</title>
        <authorList>
            <person name="Liu S.-L."/>
            <person name="Chiang Y.-R."/>
            <person name="Yoon H.S."/>
            <person name="Fu H.-Y."/>
        </authorList>
    </citation>
    <scope>NUCLEOTIDE SEQUENCE [LARGE SCALE GENOMIC DNA]</scope>
    <source>
        <strain evidence="3 4">THAL066</strain>
    </source>
</reference>
<sequence>MFSALNERPALGDERPTETVSGSLSAAGETQNLSIWVNGRPFNLPFQDSVNPIDDLIERVALTWNYAPESVKLISQGRLLRTNESLLEAGRSGQRLRATGTPAVALERIRSTKPDPLVRPLAFDVPGTRPARPLDTQLRPRPANWDAARYGFGGVRVLERFDDAAQARALLERLIADPGVDYVMRKWRWRVSLLSEMAPDGRVSIDPVCVMGLNQNRGAVIQLRLRTDDLAGFRRYDSIREVLAHELAHNEYTEHDAIFYRFMRQVLAEMNRHDWRRHRGYRLGSQYEDTG</sequence>
<accession>A0A7J7IR41</accession>
<dbReference type="PANTHER" id="PTHR47796">
    <property type="entry name" value="ZINC METALLOPROTEINASE-LIKE PROTEIN"/>
    <property type="match status" value="1"/>
</dbReference>
<evidence type="ECO:0000313" key="3">
    <source>
        <dbReference type="EMBL" id="KAF6005543.1"/>
    </source>
</evidence>
<evidence type="ECO:0000259" key="2">
    <source>
        <dbReference type="PROSITE" id="PS51397"/>
    </source>
</evidence>
<feature type="domain" description="WLM" evidence="2">
    <location>
        <begin position="143"/>
        <end position="291"/>
    </location>
</feature>
<dbReference type="PANTHER" id="PTHR47796:SF1">
    <property type="entry name" value="OS08G0500800 PROTEIN"/>
    <property type="match status" value="1"/>
</dbReference>
<evidence type="ECO:0000256" key="1">
    <source>
        <dbReference type="SAM" id="MobiDB-lite"/>
    </source>
</evidence>
<protein>
    <recommendedName>
        <fullName evidence="2">WLM domain-containing protein</fullName>
    </recommendedName>
</protein>
<name>A0A7J7IR41_9RHOD</name>
<feature type="region of interest" description="Disordered" evidence="1">
    <location>
        <begin position="1"/>
        <end position="25"/>
    </location>
</feature>
<dbReference type="Proteomes" id="UP000530660">
    <property type="component" value="Unassembled WGS sequence"/>
</dbReference>
<dbReference type="AlphaFoldDB" id="A0A7J7IR41"/>
<dbReference type="InterPro" id="IPR013536">
    <property type="entry name" value="WLM_dom"/>
</dbReference>
<keyword evidence="4" id="KW-1185">Reference proteome</keyword>
<dbReference type="OrthoDB" id="49605at2759"/>
<organism evidence="3 4">
    <name type="scientific">Cyanidiococcus yangmingshanensis</name>
    <dbReference type="NCBI Taxonomy" id="2690220"/>
    <lineage>
        <taxon>Eukaryota</taxon>
        <taxon>Rhodophyta</taxon>
        <taxon>Bangiophyceae</taxon>
        <taxon>Cyanidiales</taxon>
        <taxon>Cyanidiaceae</taxon>
        <taxon>Cyanidiococcus</taxon>
    </lineage>
</organism>